<comment type="caution">
    <text evidence="1">The sequence shown here is derived from an EMBL/GenBank/DDBJ whole genome shotgun (WGS) entry which is preliminary data.</text>
</comment>
<reference evidence="1" key="1">
    <citation type="submission" date="2009-09" db="EMBL/GenBank/DDBJ databases">
        <authorList>
            <person name="Weinstock G."/>
            <person name="Sodergren E."/>
            <person name="Clifton S."/>
            <person name="Fulton L."/>
            <person name="Fulton B."/>
            <person name="Courtney L."/>
            <person name="Fronick C."/>
            <person name="Harrison M."/>
            <person name="Strong C."/>
            <person name="Farmer C."/>
            <person name="Delahaunty K."/>
            <person name="Markovic C."/>
            <person name="Hall O."/>
            <person name="Minx P."/>
            <person name="Tomlinson C."/>
            <person name="Mitreva M."/>
            <person name="Nelson J."/>
            <person name="Hou S."/>
            <person name="Wollam A."/>
            <person name="Pepin K.H."/>
            <person name="Johnson M."/>
            <person name="Bhonagiri V."/>
            <person name="Nash W.E."/>
            <person name="Warren W."/>
            <person name="Chinwalla A."/>
            <person name="Mardis E.R."/>
            <person name="Wilson R.K."/>
        </authorList>
    </citation>
    <scope>NUCLEOTIDE SEQUENCE [LARGE SCALE GENOMIC DNA]</scope>
    <source>
        <strain evidence="1">ATCC 51259</strain>
    </source>
</reference>
<dbReference type="HOGENOM" id="CLU_3010568_0_0_10"/>
<proteinExistence type="predicted"/>
<accession>C9LDP0</accession>
<name>C9LDP0_9BACT</name>
<dbReference type="EMBL" id="ACIJ02000005">
    <property type="protein sequence ID" value="EEX72793.1"/>
    <property type="molecule type" value="Genomic_DNA"/>
</dbReference>
<dbReference type="Proteomes" id="UP000003460">
    <property type="component" value="Unassembled WGS sequence"/>
</dbReference>
<dbReference type="STRING" id="626522.GCWU000325_00311"/>
<evidence type="ECO:0000313" key="1">
    <source>
        <dbReference type="EMBL" id="EEX72793.1"/>
    </source>
</evidence>
<dbReference type="AlphaFoldDB" id="C9LDP0"/>
<evidence type="ECO:0000313" key="2">
    <source>
        <dbReference type="Proteomes" id="UP000003460"/>
    </source>
</evidence>
<keyword evidence="2" id="KW-1185">Reference proteome</keyword>
<sequence>MPHLAPARNAPFLVNPALGRVHTASVRIALSARNSCIQRLKALILVGFHRKVVSLP</sequence>
<protein>
    <submittedName>
        <fullName evidence="1">Uncharacterized protein</fullName>
    </submittedName>
</protein>
<gene>
    <name evidence="1" type="ORF">GCWU000325_00311</name>
</gene>
<organism evidence="1 2">
    <name type="scientific">Alloprevotella tannerae ATCC 51259</name>
    <dbReference type="NCBI Taxonomy" id="626522"/>
    <lineage>
        <taxon>Bacteria</taxon>
        <taxon>Pseudomonadati</taxon>
        <taxon>Bacteroidota</taxon>
        <taxon>Bacteroidia</taxon>
        <taxon>Bacteroidales</taxon>
        <taxon>Prevotellaceae</taxon>
        <taxon>Alloprevotella</taxon>
    </lineage>
</organism>